<gene>
    <name evidence="1" type="ORF">CLOSTASPAR_01038</name>
</gene>
<protein>
    <submittedName>
        <fullName evidence="1">Uncharacterized protein</fullName>
    </submittedName>
</protein>
<comment type="caution">
    <text evidence="1">The sequence shown here is derived from an EMBL/GenBank/DDBJ whole genome shotgun (WGS) entry which is preliminary data.</text>
</comment>
<organism evidence="1 2">
    <name type="scientific">[Clostridium] asparagiforme DSM 15981</name>
    <dbReference type="NCBI Taxonomy" id="518636"/>
    <lineage>
        <taxon>Bacteria</taxon>
        <taxon>Bacillati</taxon>
        <taxon>Bacillota</taxon>
        <taxon>Clostridia</taxon>
        <taxon>Lachnospirales</taxon>
        <taxon>Lachnospiraceae</taxon>
        <taxon>Enterocloster</taxon>
    </lineage>
</organism>
<proteinExistence type="predicted"/>
<dbReference type="HOGENOM" id="CLU_2971176_0_0_9"/>
<accession>C0CVN5</accession>
<dbReference type="EMBL" id="ACCJ01000046">
    <property type="protein sequence ID" value="EEG56846.1"/>
    <property type="molecule type" value="Genomic_DNA"/>
</dbReference>
<reference evidence="1 2" key="1">
    <citation type="submission" date="2009-01" db="EMBL/GenBank/DDBJ databases">
        <authorList>
            <person name="Fulton L."/>
            <person name="Clifton S."/>
            <person name="Fulton B."/>
            <person name="Xu J."/>
            <person name="Minx P."/>
            <person name="Pepin K.H."/>
            <person name="Johnson M."/>
            <person name="Bhonagiri V."/>
            <person name="Nash W.E."/>
            <person name="Mardis E.R."/>
            <person name="Wilson R.K."/>
        </authorList>
    </citation>
    <scope>NUCLEOTIDE SEQUENCE [LARGE SCALE GENOMIC DNA]</scope>
    <source>
        <strain evidence="1 2">DSM 15981</strain>
    </source>
</reference>
<reference evidence="1 2" key="2">
    <citation type="submission" date="2009-02" db="EMBL/GenBank/DDBJ databases">
        <title>Draft genome sequence of Clostridium asparagiforme (DSM 15981).</title>
        <authorList>
            <person name="Sudarsanam P."/>
            <person name="Ley R."/>
            <person name="Guruge J."/>
            <person name="Turnbaugh P.J."/>
            <person name="Mahowald M."/>
            <person name="Liep D."/>
            <person name="Gordon J."/>
        </authorList>
    </citation>
    <scope>NUCLEOTIDE SEQUENCE [LARGE SCALE GENOMIC DNA]</scope>
    <source>
        <strain evidence="1 2">DSM 15981</strain>
    </source>
</reference>
<dbReference type="AlphaFoldDB" id="C0CVN5"/>
<sequence>MTDYFQCELLKWYFLMAAVEDFMHWRDAQHQEKGSRMDEAVTYLRNRKDTIMTYLKDS</sequence>
<dbReference type="Proteomes" id="UP000004756">
    <property type="component" value="Unassembled WGS sequence"/>
</dbReference>
<name>C0CVN5_9FIRM</name>
<evidence type="ECO:0000313" key="1">
    <source>
        <dbReference type="EMBL" id="EEG56846.1"/>
    </source>
</evidence>
<evidence type="ECO:0000313" key="2">
    <source>
        <dbReference type="Proteomes" id="UP000004756"/>
    </source>
</evidence>
<keyword evidence="2" id="KW-1185">Reference proteome</keyword>